<reference evidence="2 3" key="1">
    <citation type="submission" date="2023-09" db="EMBL/GenBank/DDBJ databases">
        <title>Multi-omics analysis of a traditional fermented food reveals byproduct-associated fungal strains for waste-to-food upcycling.</title>
        <authorList>
            <consortium name="Lawrence Berkeley National Laboratory"/>
            <person name="Rekdal V.M."/>
            <person name="Villalobos-Escobedo J.M."/>
            <person name="Rodriguez-Valeron N."/>
            <person name="Garcia M.O."/>
            <person name="Vasquez D.P."/>
            <person name="Damayanti I."/>
            <person name="Sorensen P.M."/>
            <person name="Baidoo E.E."/>
            <person name="De Carvalho A.C."/>
            <person name="Riley R."/>
            <person name="Lipzen A."/>
            <person name="He G."/>
            <person name="Yan M."/>
            <person name="Haridas S."/>
            <person name="Daum C."/>
            <person name="Yoshinaga Y."/>
            <person name="Ng V."/>
            <person name="Grigoriev I.V."/>
            <person name="Munk R."/>
            <person name="Nuraida L."/>
            <person name="Wijaya C.H."/>
            <person name="Morales P.-C."/>
            <person name="Keasling J.D."/>
        </authorList>
    </citation>
    <scope>NUCLEOTIDE SEQUENCE [LARGE SCALE GENOMIC DNA]</scope>
    <source>
        <strain evidence="2 3">FGSC 2613</strain>
    </source>
</reference>
<feature type="region of interest" description="Disordered" evidence="1">
    <location>
        <begin position="1"/>
        <end position="89"/>
    </location>
</feature>
<feature type="compositionally biased region" description="Low complexity" evidence="1">
    <location>
        <begin position="67"/>
        <end position="78"/>
    </location>
</feature>
<proteinExistence type="predicted"/>
<organism evidence="2 3">
    <name type="scientific">Neurospora intermedia</name>
    <dbReference type="NCBI Taxonomy" id="5142"/>
    <lineage>
        <taxon>Eukaryota</taxon>
        <taxon>Fungi</taxon>
        <taxon>Dikarya</taxon>
        <taxon>Ascomycota</taxon>
        <taxon>Pezizomycotina</taxon>
        <taxon>Sordariomycetes</taxon>
        <taxon>Sordariomycetidae</taxon>
        <taxon>Sordariales</taxon>
        <taxon>Sordariaceae</taxon>
        <taxon>Neurospora</taxon>
    </lineage>
</organism>
<accession>A0ABR3D4H0</accession>
<protein>
    <submittedName>
        <fullName evidence="2">Uncharacterized protein</fullName>
    </submittedName>
</protein>
<gene>
    <name evidence="2" type="ORF">QR685DRAFT_556176</name>
</gene>
<comment type="caution">
    <text evidence="2">The sequence shown here is derived from an EMBL/GenBank/DDBJ whole genome shotgun (WGS) entry which is preliminary data.</text>
</comment>
<feature type="compositionally biased region" description="Gly residues" evidence="1">
    <location>
        <begin position="79"/>
        <end position="89"/>
    </location>
</feature>
<evidence type="ECO:0000256" key="1">
    <source>
        <dbReference type="SAM" id="MobiDB-lite"/>
    </source>
</evidence>
<dbReference type="EMBL" id="JAVLET010000009">
    <property type="protein sequence ID" value="KAL0467509.1"/>
    <property type="molecule type" value="Genomic_DNA"/>
</dbReference>
<feature type="compositionally biased region" description="Basic and acidic residues" evidence="1">
    <location>
        <begin position="14"/>
        <end position="23"/>
    </location>
</feature>
<keyword evidence="3" id="KW-1185">Reference proteome</keyword>
<sequence>MALESYYTDTYHPSGEEKGEAGDIPRSNPYGQGFTTNTSCSDNTSYGDGYGSLTTSMSEGEGGSLGLGSESQTTASAGTGAGGGGEEKK</sequence>
<dbReference type="Proteomes" id="UP001451303">
    <property type="component" value="Unassembled WGS sequence"/>
</dbReference>
<evidence type="ECO:0000313" key="2">
    <source>
        <dbReference type="EMBL" id="KAL0467509.1"/>
    </source>
</evidence>
<feature type="compositionally biased region" description="Polar residues" evidence="1">
    <location>
        <begin position="29"/>
        <end position="46"/>
    </location>
</feature>
<name>A0ABR3D4H0_NEUIN</name>
<evidence type="ECO:0000313" key="3">
    <source>
        <dbReference type="Proteomes" id="UP001451303"/>
    </source>
</evidence>